<reference evidence="4" key="1">
    <citation type="submission" date="2012-02" db="EMBL/GenBank/DDBJ databases">
        <title>Complete sequence of Desulfitobacterium dichloroeliminans LMG P-21439.</title>
        <authorList>
            <person name="Lucas S."/>
            <person name="Han J."/>
            <person name="Lapidus A."/>
            <person name="Cheng J.-F."/>
            <person name="Goodwin L."/>
            <person name="Pitluck S."/>
            <person name="Peters L."/>
            <person name="Ovchinnikova G."/>
            <person name="Teshima H."/>
            <person name="Detter J.C."/>
            <person name="Han C."/>
            <person name="Tapia R."/>
            <person name="Land M."/>
            <person name="Hauser L."/>
            <person name="Kyrpides N."/>
            <person name="Ivanova N."/>
            <person name="Pagani I."/>
            <person name="Kruse T."/>
            <person name="de Vos W.M."/>
            <person name="Boon N."/>
            <person name="Smidt H."/>
            <person name="Woyke T."/>
        </authorList>
    </citation>
    <scope>NUCLEOTIDE SEQUENCE [LARGE SCALE GENOMIC DNA]</scope>
    <source>
        <strain evidence="4">LMG P-21439 / DCA1</strain>
    </source>
</reference>
<dbReference type="InterPro" id="IPR018931">
    <property type="entry name" value="DUF2520"/>
</dbReference>
<evidence type="ECO:0000313" key="4">
    <source>
        <dbReference type="Proteomes" id="UP000010797"/>
    </source>
</evidence>
<proteinExistence type="predicted"/>
<feature type="domain" description="Putative oxidoreductase/dehydrogenase Rossmann-like" evidence="1">
    <location>
        <begin position="2"/>
        <end position="116"/>
    </location>
</feature>
<feature type="domain" description="DUF2520" evidence="2">
    <location>
        <begin position="134"/>
        <end position="256"/>
    </location>
</feature>
<dbReference type="Gene3D" id="1.10.1040.20">
    <property type="entry name" value="ProC-like, C-terminal domain"/>
    <property type="match status" value="1"/>
</dbReference>
<dbReference type="InterPro" id="IPR019665">
    <property type="entry name" value="OxRdtase/DH_put_Rossmann_dom"/>
</dbReference>
<evidence type="ECO:0008006" key="5">
    <source>
        <dbReference type="Google" id="ProtNLM"/>
    </source>
</evidence>
<dbReference type="Proteomes" id="UP000010797">
    <property type="component" value="Chromosome"/>
</dbReference>
<dbReference type="SUPFAM" id="SSF51735">
    <property type="entry name" value="NAD(P)-binding Rossmann-fold domains"/>
    <property type="match status" value="1"/>
</dbReference>
<dbReference type="InterPro" id="IPR037108">
    <property type="entry name" value="TM1727-like_C_sf"/>
</dbReference>
<accession>L0F1E0</accession>
<dbReference type="EMBL" id="CP003344">
    <property type="protein sequence ID" value="AGA67659.1"/>
    <property type="molecule type" value="Genomic_DNA"/>
</dbReference>
<dbReference type="Pfam" id="PF10728">
    <property type="entry name" value="DUF2520"/>
    <property type="match status" value="1"/>
</dbReference>
<evidence type="ECO:0000313" key="3">
    <source>
        <dbReference type="EMBL" id="AGA67659.1"/>
    </source>
</evidence>
<name>L0F1E0_DESDL</name>
<protein>
    <recommendedName>
        <fullName evidence="5">DUF2520 domain-containing protein</fullName>
    </recommendedName>
</protein>
<organism evidence="3 4">
    <name type="scientific">Desulfitobacterium dichloroeliminans (strain LMG P-21439 / DCA1)</name>
    <dbReference type="NCBI Taxonomy" id="871963"/>
    <lineage>
        <taxon>Bacteria</taxon>
        <taxon>Bacillati</taxon>
        <taxon>Bacillota</taxon>
        <taxon>Clostridia</taxon>
        <taxon>Eubacteriales</taxon>
        <taxon>Desulfitobacteriaceae</taxon>
        <taxon>Desulfitobacterium</taxon>
    </lineage>
</organism>
<dbReference type="SUPFAM" id="SSF48179">
    <property type="entry name" value="6-phosphogluconate dehydrogenase C-terminal domain-like"/>
    <property type="match status" value="1"/>
</dbReference>
<keyword evidence="4" id="KW-1185">Reference proteome</keyword>
<dbReference type="HOGENOM" id="CLU_055635_1_0_9"/>
<sequence length="292" mass="32303">MKFGIIGAGIVGTAIAIRLEQAGYRLVGVHTRSERSYQRFCHHLNWEKRPLQEWIAEADLVFITTQDGMIRVAAEELVQRSLYKEGQIWIHCSGSASSRVMQVNGNLPINYLSLHPLQAFAGIEQAVDLIPGTHFGIEGDKEDIGVEIVTHLGGIPHRLDPQQKPLYHAGAVVASNYLVTLAGMAVRLFEKVGINEKEALASLLPLMKGAIQNLENVGLPQALTGPIARGDADVIRGHLDQMPADIDSVYRALGLYTLEIGRRKMEMTGGAYAQESWEEMNRLFAEQDKLQR</sequence>
<dbReference type="Gene3D" id="3.40.50.720">
    <property type="entry name" value="NAD(P)-binding Rossmann-like Domain"/>
    <property type="match status" value="1"/>
</dbReference>
<dbReference type="Pfam" id="PF10727">
    <property type="entry name" value="Rossmann-like"/>
    <property type="match status" value="1"/>
</dbReference>
<dbReference type="AlphaFoldDB" id="L0F1E0"/>
<dbReference type="OrthoDB" id="9810755at2"/>
<dbReference type="PANTHER" id="PTHR40459">
    <property type="entry name" value="CONSERVED HYPOTHETICAL ALANINE AND LEUCINE RICH PROTEIN"/>
    <property type="match status" value="1"/>
</dbReference>
<dbReference type="STRING" id="871963.Desdi_0086"/>
<dbReference type="eggNOG" id="COG5495">
    <property type="taxonomic scope" value="Bacteria"/>
</dbReference>
<dbReference type="KEGG" id="ddl:Desdi_0086"/>
<evidence type="ECO:0000259" key="1">
    <source>
        <dbReference type="Pfam" id="PF10727"/>
    </source>
</evidence>
<evidence type="ECO:0000259" key="2">
    <source>
        <dbReference type="Pfam" id="PF10728"/>
    </source>
</evidence>
<dbReference type="PANTHER" id="PTHR40459:SF1">
    <property type="entry name" value="CONSERVED HYPOTHETICAL ALANINE AND LEUCINE RICH PROTEIN"/>
    <property type="match status" value="1"/>
</dbReference>
<dbReference type="RefSeq" id="WP_015260666.1">
    <property type="nucleotide sequence ID" value="NC_019903.1"/>
</dbReference>
<dbReference type="InterPro" id="IPR036291">
    <property type="entry name" value="NAD(P)-bd_dom_sf"/>
</dbReference>
<dbReference type="InterPro" id="IPR008927">
    <property type="entry name" value="6-PGluconate_DH-like_C_sf"/>
</dbReference>
<gene>
    <name evidence="3" type="ordered locus">Desdi_0086</name>
</gene>